<dbReference type="SUPFAM" id="SSF52540">
    <property type="entry name" value="P-loop containing nucleoside triphosphate hydrolases"/>
    <property type="match status" value="1"/>
</dbReference>
<dbReference type="Pfam" id="PF13424">
    <property type="entry name" value="TPR_12"/>
    <property type="match status" value="1"/>
</dbReference>
<dbReference type="GeneID" id="11512837"/>
<dbReference type="Gene3D" id="1.25.40.10">
    <property type="entry name" value="Tetratricopeptide repeat domain"/>
    <property type="match status" value="2"/>
</dbReference>
<proteinExistence type="predicted"/>
<dbReference type="KEGG" id="mtm:MYCTH_2296089"/>
<feature type="short sequence motif" description="GXSXG" evidence="4">
    <location>
        <begin position="56"/>
        <end position="60"/>
    </location>
</feature>
<evidence type="ECO:0000256" key="4">
    <source>
        <dbReference type="PROSITE-ProRule" id="PRU01161"/>
    </source>
</evidence>
<dbReference type="eggNOG" id="KOG4231">
    <property type="taxonomic scope" value="Eukaryota"/>
</dbReference>
<feature type="region of interest" description="Disordered" evidence="5">
    <location>
        <begin position="941"/>
        <end position="969"/>
    </location>
</feature>
<feature type="active site" description="Proton acceptor" evidence="4">
    <location>
        <position position="201"/>
    </location>
</feature>
<dbReference type="VEuPathDB" id="FungiDB:MYCTH_2296089"/>
<dbReference type="Gene3D" id="3.40.50.300">
    <property type="entry name" value="P-loop containing nucleotide triphosphate hydrolases"/>
    <property type="match status" value="1"/>
</dbReference>
<dbReference type="RefSeq" id="XP_003659276.1">
    <property type="nucleotide sequence ID" value="XM_003659228.1"/>
</dbReference>
<dbReference type="GO" id="GO:0016020">
    <property type="term" value="C:membrane"/>
    <property type="evidence" value="ECO:0007669"/>
    <property type="project" value="TreeGrafter"/>
</dbReference>
<dbReference type="OrthoDB" id="1658288at2759"/>
<dbReference type="GO" id="GO:0019369">
    <property type="term" value="P:arachidonate metabolic process"/>
    <property type="evidence" value="ECO:0007669"/>
    <property type="project" value="TreeGrafter"/>
</dbReference>
<dbReference type="Pfam" id="PF00931">
    <property type="entry name" value="NB-ARC"/>
    <property type="match status" value="1"/>
</dbReference>
<keyword evidence="2 4" id="KW-0442">Lipid degradation</keyword>
<feature type="short sequence motif" description="GXGXXG" evidence="4">
    <location>
        <begin position="16"/>
        <end position="21"/>
    </location>
</feature>
<feature type="domain" description="PNPLA" evidence="6">
    <location>
        <begin position="12"/>
        <end position="214"/>
    </location>
</feature>
<dbReference type="InterPro" id="IPR016035">
    <property type="entry name" value="Acyl_Trfase/lysoPLipase"/>
</dbReference>
<feature type="active site" description="Nucleophile" evidence="4">
    <location>
        <position position="58"/>
    </location>
</feature>
<dbReference type="Pfam" id="PF01734">
    <property type="entry name" value="Patatin"/>
    <property type="match status" value="1"/>
</dbReference>
<gene>
    <name evidence="7" type="ORF">MYCTH_2296089</name>
</gene>
<dbReference type="InParanoid" id="G2Q0H0"/>
<evidence type="ECO:0000259" key="6">
    <source>
        <dbReference type="PROSITE" id="PS51635"/>
    </source>
</evidence>
<keyword evidence="1 4" id="KW-0378">Hydrolase</keyword>
<dbReference type="GO" id="GO:0016042">
    <property type="term" value="P:lipid catabolic process"/>
    <property type="evidence" value="ECO:0007669"/>
    <property type="project" value="UniProtKB-UniRule"/>
</dbReference>
<dbReference type="GO" id="GO:0043531">
    <property type="term" value="F:ADP binding"/>
    <property type="evidence" value="ECO:0007669"/>
    <property type="project" value="InterPro"/>
</dbReference>
<reference evidence="7 8" key="1">
    <citation type="journal article" date="2011" name="Nat. Biotechnol.">
        <title>Comparative genomic analysis of the thermophilic biomass-degrading fungi Myceliophthora thermophila and Thielavia terrestris.</title>
        <authorList>
            <person name="Berka R.M."/>
            <person name="Grigoriev I.V."/>
            <person name="Otillar R."/>
            <person name="Salamov A."/>
            <person name="Grimwood J."/>
            <person name="Reid I."/>
            <person name="Ishmael N."/>
            <person name="John T."/>
            <person name="Darmond C."/>
            <person name="Moisan M.-C."/>
            <person name="Henrissat B."/>
            <person name="Coutinho P.M."/>
            <person name="Lombard V."/>
            <person name="Natvig D.O."/>
            <person name="Lindquist E."/>
            <person name="Schmutz J."/>
            <person name="Lucas S."/>
            <person name="Harris P."/>
            <person name="Powlowski J."/>
            <person name="Bellemare A."/>
            <person name="Taylor D."/>
            <person name="Butler G."/>
            <person name="de Vries R.P."/>
            <person name="Allijn I.E."/>
            <person name="van den Brink J."/>
            <person name="Ushinsky S."/>
            <person name="Storms R."/>
            <person name="Powell A.J."/>
            <person name="Paulsen I.T."/>
            <person name="Elbourne L.D.H."/>
            <person name="Baker S.E."/>
            <person name="Magnuson J."/>
            <person name="LaBoissiere S."/>
            <person name="Clutterbuck A.J."/>
            <person name="Martinez D."/>
            <person name="Wogulis M."/>
            <person name="de Leon A.L."/>
            <person name="Rey M.W."/>
            <person name="Tsang A."/>
        </authorList>
    </citation>
    <scope>NUCLEOTIDE SEQUENCE [LARGE SCALE GENOMIC DNA]</scope>
    <source>
        <strain evidence="8">ATCC 42464 / BCRC 31852 / DSM 1799</strain>
    </source>
</reference>
<dbReference type="PANTHER" id="PTHR24185">
    <property type="entry name" value="CALCIUM-INDEPENDENT PHOSPHOLIPASE A2-GAMMA"/>
    <property type="match status" value="1"/>
</dbReference>
<evidence type="ECO:0000256" key="5">
    <source>
        <dbReference type="SAM" id="MobiDB-lite"/>
    </source>
</evidence>
<dbReference type="PANTHER" id="PTHR24185:SF1">
    <property type="entry name" value="CALCIUM-INDEPENDENT PHOSPHOLIPASE A2-GAMMA"/>
    <property type="match status" value="1"/>
</dbReference>
<feature type="compositionally biased region" description="Basic and acidic residues" evidence="5">
    <location>
        <begin position="1372"/>
        <end position="1382"/>
    </location>
</feature>
<dbReference type="HOGENOM" id="CLU_000288_125_6_1"/>
<protein>
    <recommendedName>
        <fullName evidence="6">PNPLA domain-containing protein</fullName>
    </recommendedName>
</protein>
<dbReference type="Proteomes" id="UP000007322">
    <property type="component" value="Chromosome 1"/>
</dbReference>
<dbReference type="GO" id="GO:0046486">
    <property type="term" value="P:glycerolipid metabolic process"/>
    <property type="evidence" value="ECO:0007669"/>
    <property type="project" value="UniProtKB-ARBA"/>
</dbReference>
<dbReference type="InterPro" id="IPR002182">
    <property type="entry name" value="NB-ARC"/>
</dbReference>
<dbReference type="InterPro" id="IPR027417">
    <property type="entry name" value="P-loop_NTPase"/>
</dbReference>
<evidence type="ECO:0000313" key="7">
    <source>
        <dbReference type="EMBL" id="AEO54031.1"/>
    </source>
</evidence>
<evidence type="ECO:0000313" key="8">
    <source>
        <dbReference type="Proteomes" id="UP000007322"/>
    </source>
</evidence>
<organism evidence="7 8">
    <name type="scientific">Thermothelomyces thermophilus (strain ATCC 42464 / BCRC 31852 / DSM 1799)</name>
    <name type="common">Sporotrichum thermophile</name>
    <dbReference type="NCBI Taxonomy" id="573729"/>
    <lineage>
        <taxon>Eukaryota</taxon>
        <taxon>Fungi</taxon>
        <taxon>Dikarya</taxon>
        <taxon>Ascomycota</taxon>
        <taxon>Pezizomycotina</taxon>
        <taxon>Sordariomycetes</taxon>
        <taxon>Sordariomycetidae</taxon>
        <taxon>Sordariales</taxon>
        <taxon>Chaetomiaceae</taxon>
        <taxon>Thermothelomyces</taxon>
    </lineage>
</organism>
<evidence type="ECO:0000256" key="3">
    <source>
        <dbReference type="ARBA" id="ARBA00023098"/>
    </source>
</evidence>
<feature type="region of interest" description="Disordered" evidence="5">
    <location>
        <begin position="1310"/>
        <end position="1392"/>
    </location>
</feature>
<keyword evidence="8" id="KW-1185">Reference proteome</keyword>
<comment type="caution">
    <text evidence="4">Lacks conserved residue(s) required for the propagation of feature annotation.</text>
</comment>
<sequence>MSSAKDEAINLLSLDGGGVRGVASLVILHEIMLKIKESQRLDHLPKPCEYFHMIGGTSTGGLIAIMLGRLRMSTEEALHEYDQCASKIFSSRNKKWNTATEKFRATALKEVVQDLVRRRNTGEYLRDPTLRYDSKGQCFVCVMPAHQVGEPRRLRSFGDPGTQELANVKIWEAARATTAASVYFKPMTLKVGPRQTEDYIDAAIGCNNPADYVLREAVWQFGSARRLGCLVSIGTGTRVVKIGRAASGLKNIVQTPTFVKELLGTLKNAATDSEETHRQLQAKLGSYPDAYFRFNVPDAAAEVRLDEYLKMGKLKSSTAVYLSDPNVSSRIQAAARVLKDNSSEHGLTLGHTDALDKDQVVLSTLEPQPLGYTTRFFTGREDILAKLRACFYERNTGGKPRREFLLYGMGGVGKTQIALKTADDLEDQFKYIFHVDGKSLLTASQSYASICRQYSLGSGTTEVMKQLALEWLEGLSDEWLIIYDDCPEQDRFRPLLPRRNKGNIIYTSRSQGLQAEIPAQYVCEVPPFEEADAVDLLLKVSGREQSEWDEEELGSAREIVASVGYLPIAIESAGSYIREGGCNAITYLQRFRDSNARSELLSRSNSDASSPARPALYTAFDLSYDAIVGVRRRRGRSVIGMAAEHALQALNLLCFYHNERIPVIMMERAAVERLKWGSLRVCPFYELTDDPFFDATSLLSLNYPDGTWNSLPFDLGVQTLQRFSLAKLSPHRRYVSMHVMVQAWAQDRMEDLVREKQALIARMVLIESMVVSWNRTEAAWMRSLPSHVKACLSHKAASVAHDPYQAILDFKLGWYYAEEKQFSEAIRHLNNALRIWRFEKGVHSEPATTVLDRLANVYQEMGNAADAELAYLEVIDRLRLRYQDHGLDRRRARERRAKAHPRRRAKSEELARMLLRRKFGNNPAKDQEAQTWCDDRAVKEQVGNGEDPTGEPAGMPHAPGPGPEVGATPDVGGTTMEQLIEDVKSVVVQRKPRELTPDDLRFEMASVYTGLARLDFDQGRFSSGAGLVMSAIELLKQSGYPDDVRVWSLEDELIRRFRNGGDLRHWARRSSALRSMPPDQKEDVASHEYSFVWQIGYAWYLVNEDSWDEAYQVFQGVLKLATVHYGAGDRRTLYLLRKMALCQLERGLFEEAEELARTAVERAKASYGQWHLQTAKCLDTLSIILMSQSLDLLPGSEFWTITREAYDSAEAALPPDHYLTVRLKQRLDKVSRTESEWMSKAVASAVVQECGLSRARNLELAEPSEDTGEETDEFFQHIDRMFADGYPETKEEYMRIVNAEYREYNRRKLRAREEERNKKKRNGMKQPAAAARAPAVVSKACPSFSTTGSSKIAGESSKTLGSRAGAGSEQRATGEGKGRADDASPAASEGVF</sequence>
<evidence type="ECO:0000256" key="2">
    <source>
        <dbReference type="ARBA" id="ARBA00022963"/>
    </source>
</evidence>
<dbReference type="PROSITE" id="PS51635">
    <property type="entry name" value="PNPLA"/>
    <property type="match status" value="1"/>
</dbReference>
<accession>G2Q0H0</accession>
<dbReference type="STRING" id="573729.G2Q0H0"/>
<keyword evidence="3 4" id="KW-0443">Lipid metabolism</keyword>
<dbReference type="SUPFAM" id="SSF52151">
    <property type="entry name" value="FabD/lysophospholipase-like"/>
    <property type="match status" value="1"/>
</dbReference>
<evidence type="ECO:0000256" key="1">
    <source>
        <dbReference type="ARBA" id="ARBA00022801"/>
    </source>
</evidence>
<feature type="compositionally biased region" description="Polar residues" evidence="5">
    <location>
        <begin position="1343"/>
        <end position="1360"/>
    </location>
</feature>
<dbReference type="CDD" id="cd07216">
    <property type="entry name" value="Pat17_PNPLA8_PNPLA9_like3"/>
    <property type="match status" value="1"/>
</dbReference>
<dbReference type="InterPro" id="IPR011990">
    <property type="entry name" value="TPR-like_helical_dom_sf"/>
</dbReference>
<dbReference type="InterPro" id="IPR002641">
    <property type="entry name" value="PNPLA_dom"/>
</dbReference>
<dbReference type="SUPFAM" id="SSF48452">
    <property type="entry name" value="TPR-like"/>
    <property type="match status" value="1"/>
</dbReference>
<dbReference type="Gene3D" id="3.40.1090.10">
    <property type="entry name" value="Cytosolic phospholipase A2 catalytic domain"/>
    <property type="match status" value="1"/>
</dbReference>
<name>G2Q0H0_THET4</name>
<dbReference type="OMA" id="ANIHMTE"/>
<dbReference type="GO" id="GO:0047499">
    <property type="term" value="F:calcium-independent phospholipase A2 activity"/>
    <property type="evidence" value="ECO:0007669"/>
    <property type="project" value="TreeGrafter"/>
</dbReference>
<dbReference type="EMBL" id="CP003002">
    <property type="protein sequence ID" value="AEO54031.1"/>
    <property type="molecule type" value="Genomic_DNA"/>
</dbReference>